<feature type="compositionally biased region" description="Basic and acidic residues" evidence="1">
    <location>
        <begin position="151"/>
        <end position="160"/>
    </location>
</feature>
<evidence type="ECO:0000313" key="2">
    <source>
        <dbReference type="EMBL" id="KAG8513428.1"/>
    </source>
</evidence>
<gene>
    <name evidence="2" type="ORF">J0S82_018755</name>
</gene>
<organism evidence="2 3">
    <name type="scientific">Galemys pyrenaicus</name>
    <name type="common">Iberian desman</name>
    <name type="synonym">Pyrenean desman</name>
    <dbReference type="NCBI Taxonomy" id="202257"/>
    <lineage>
        <taxon>Eukaryota</taxon>
        <taxon>Metazoa</taxon>
        <taxon>Chordata</taxon>
        <taxon>Craniata</taxon>
        <taxon>Vertebrata</taxon>
        <taxon>Euteleostomi</taxon>
        <taxon>Mammalia</taxon>
        <taxon>Eutheria</taxon>
        <taxon>Laurasiatheria</taxon>
        <taxon>Eulipotyphla</taxon>
        <taxon>Talpidae</taxon>
        <taxon>Galemys</taxon>
    </lineage>
</organism>
<name>A0A8J6DPB8_GALPY</name>
<reference evidence="2" key="1">
    <citation type="journal article" date="2021" name="Evol. Appl.">
        <title>The genome of the Pyrenean desman and the effects of bottlenecks and inbreeding on the genomic landscape of an endangered species.</title>
        <authorList>
            <person name="Escoda L."/>
            <person name="Castresana J."/>
        </authorList>
    </citation>
    <scope>NUCLEOTIDE SEQUENCE</scope>
    <source>
        <strain evidence="2">IBE-C5619</strain>
    </source>
</reference>
<feature type="compositionally biased region" description="Low complexity" evidence="1">
    <location>
        <begin position="206"/>
        <end position="225"/>
    </location>
</feature>
<evidence type="ECO:0000313" key="3">
    <source>
        <dbReference type="Proteomes" id="UP000700334"/>
    </source>
</evidence>
<feature type="compositionally biased region" description="Polar residues" evidence="1">
    <location>
        <begin position="99"/>
        <end position="114"/>
    </location>
</feature>
<sequence length="239" mass="24154">MVARTVNEHAMLPQLGSRSLVPASTPQSVQPRSEALRLPGRSGSLWVIQPGGRGGIPPLARSVEPAPAPGLRSGIRVGVTLVGLRGAGCEAEAPGANLGASTGPTDPLRTSSSPARPDRTSRPGFRGPAVMELPRPGPARASTPSRAGVRGGDERPDHLPGLRLGTHGPLGSPERAVASSPVTTLTKTMHDLAGLGRDTPKRRAGSLSRCMSESSLSSEASSESSDGGKAGVPGDSGAA</sequence>
<dbReference type="EMBL" id="JAGFMF010011769">
    <property type="protein sequence ID" value="KAG8513428.1"/>
    <property type="molecule type" value="Genomic_DNA"/>
</dbReference>
<dbReference type="AlphaFoldDB" id="A0A8J6DPB8"/>
<feature type="region of interest" description="Disordered" evidence="1">
    <location>
        <begin position="94"/>
        <end position="239"/>
    </location>
</feature>
<evidence type="ECO:0000256" key="1">
    <source>
        <dbReference type="SAM" id="MobiDB-lite"/>
    </source>
</evidence>
<accession>A0A8J6DPB8</accession>
<dbReference type="Proteomes" id="UP000700334">
    <property type="component" value="Unassembled WGS sequence"/>
</dbReference>
<comment type="caution">
    <text evidence="2">The sequence shown here is derived from an EMBL/GenBank/DDBJ whole genome shotgun (WGS) entry which is preliminary data.</text>
</comment>
<proteinExistence type="predicted"/>
<keyword evidence="3" id="KW-1185">Reference proteome</keyword>
<protein>
    <submittedName>
        <fullName evidence="2">M-phase inducer phosphatase 2</fullName>
    </submittedName>
</protein>